<dbReference type="EMBL" id="KV784386">
    <property type="protein sequence ID" value="OEU07311.1"/>
    <property type="molecule type" value="Genomic_DNA"/>
</dbReference>
<sequence length="339" mass="38849">MSPSRKFGIFLFSQIFAVVAIFRSSSITKDIAGINNNHDDSPSLLLSVKSKKKKNRRRLPTLEELTSIDDTLLLPGKNYSCPRGYQVFEDIVLPRNITHTNNRKIPKVIHITAKSRCVTYAIKKHILKWKFPDHSLYFHDDNAVYKLLNYAINDRNGYEIVQNFTNAAMCMTSGATISDMWRYILLYHYGGIYTDIDNAPGKEYSTDYIKDDTDAFFFVETIGTMSQYYFASSKFHPILLHALNSAVNQGLWTLNNVMKNLPAKNTGPRAIKIAMIRFREAINITSDGYEKEGIYTELFNRTVTIVGEKGAQAKRYIDRSGMSPSKKKKIWKAMNMTHY</sequence>
<dbReference type="GO" id="GO:0051999">
    <property type="term" value="P:mannosyl-inositol phosphorylceramide biosynthetic process"/>
    <property type="evidence" value="ECO:0007669"/>
    <property type="project" value="TreeGrafter"/>
</dbReference>
<dbReference type="GO" id="GO:0000030">
    <property type="term" value="F:mannosyltransferase activity"/>
    <property type="evidence" value="ECO:0007669"/>
    <property type="project" value="TreeGrafter"/>
</dbReference>
<feature type="chain" id="PRO_5009192029" evidence="2">
    <location>
        <begin position="21"/>
        <end position="339"/>
    </location>
</feature>
<dbReference type="InterPro" id="IPR051706">
    <property type="entry name" value="Glycosyltransferase_domain"/>
</dbReference>
<gene>
    <name evidence="3" type="ORF">FRACYDRAFT_197739</name>
</gene>
<dbReference type="OrthoDB" id="45532at2759"/>
<keyword evidence="4" id="KW-1185">Reference proteome</keyword>
<organism evidence="3 4">
    <name type="scientific">Fragilariopsis cylindrus CCMP1102</name>
    <dbReference type="NCBI Taxonomy" id="635003"/>
    <lineage>
        <taxon>Eukaryota</taxon>
        <taxon>Sar</taxon>
        <taxon>Stramenopiles</taxon>
        <taxon>Ochrophyta</taxon>
        <taxon>Bacillariophyta</taxon>
        <taxon>Bacillariophyceae</taxon>
        <taxon>Bacillariophycidae</taxon>
        <taxon>Bacillariales</taxon>
        <taxon>Bacillariaceae</taxon>
        <taxon>Fragilariopsis</taxon>
    </lineage>
</organism>
<dbReference type="GO" id="GO:0016020">
    <property type="term" value="C:membrane"/>
    <property type="evidence" value="ECO:0007669"/>
    <property type="project" value="GOC"/>
</dbReference>
<accession>A0A1E7EN32</accession>
<dbReference type="Pfam" id="PF04488">
    <property type="entry name" value="Gly_transf_sug"/>
    <property type="match status" value="1"/>
</dbReference>
<keyword evidence="2" id="KW-0732">Signal</keyword>
<keyword evidence="1" id="KW-0808">Transferase</keyword>
<dbReference type="SUPFAM" id="SSF53448">
    <property type="entry name" value="Nucleotide-diphospho-sugar transferases"/>
    <property type="match status" value="1"/>
</dbReference>
<proteinExistence type="predicted"/>
<dbReference type="InterPro" id="IPR007577">
    <property type="entry name" value="GlycoTrfase_DXD_sugar-bd_CS"/>
</dbReference>
<dbReference type="Proteomes" id="UP000095751">
    <property type="component" value="Unassembled WGS sequence"/>
</dbReference>
<protein>
    <submittedName>
        <fullName evidence="3">Uncharacterized protein</fullName>
    </submittedName>
</protein>
<dbReference type="InParanoid" id="A0A1E7EN32"/>
<dbReference type="PANTHER" id="PTHR32385:SF15">
    <property type="entry name" value="INOSITOL PHOSPHOCERAMIDE MANNOSYLTRANSFERASE 1"/>
    <property type="match status" value="1"/>
</dbReference>
<feature type="non-terminal residue" evidence="3">
    <location>
        <position position="339"/>
    </location>
</feature>
<evidence type="ECO:0000313" key="4">
    <source>
        <dbReference type="Proteomes" id="UP000095751"/>
    </source>
</evidence>
<name>A0A1E7EN32_9STRA</name>
<evidence type="ECO:0000256" key="2">
    <source>
        <dbReference type="SAM" id="SignalP"/>
    </source>
</evidence>
<reference evidence="3 4" key="1">
    <citation type="submission" date="2016-09" db="EMBL/GenBank/DDBJ databases">
        <title>Extensive genetic diversity and differential bi-allelic expression allows diatom success in the polar Southern Ocean.</title>
        <authorList>
            <consortium name="DOE Joint Genome Institute"/>
            <person name="Mock T."/>
            <person name="Otillar R.P."/>
            <person name="Strauss J."/>
            <person name="Dupont C."/>
            <person name="Frickenhaus S."/>
            <person name="Maumus F."/>
            <person name="Mcmullan M."/>
            <person name="Sanges R."/>
            <person name="Schmutz J."/>
            <person name="Toseland A."/>
            <person name="Valas R."/>
            <person name="Veluchamy A."/>
            <person name="Ward B.J."/>
            <person name="Allen A."/>
            <person name="Barry K."/>
            <person name="Falciatore A."/>
            <person name="Ferrante M."/>
            <person name="Fortunato A.E."/>
            <person name="Gloeckner G."/>
            <person name="Gruber A."/>
            <person name="Hipkin R."/>
            <person name="Janech M."/>
            <person name="Kroth P."/>
            <person name="Leese F."/>
            <person name="Lindquist E."/>
            <person name="Lyon B.R."/>
            <person name="Martin J."/>
            <person name="Mayer C."/>
            <person name="Parker M."/>
            <person name="Quesneville H."/>
            <person name="Raymond J."/>
            <person name="Uhlig C."/>
            <person name="Valentin K.U."/>
            <person name="Worden A.Z."/>
            <person name="Armbrust E.V."/>
            <person name="Bowler C."/>
            <person name="Green B."/>
            <person name="Moulton V."/>
            <person name="Van Oosterhout C."/>
            <person name="Grigoriev I."/>
        </authorList>
    </citation>
    <scope>NUCLEOTIDE SEQUENCE [LARGE SCALE GENOMIC DNA]</scope>
    <source>
        <strain evidence="3 4">CCMP1102</strain>
    </source>
</reference>
<dbReference type="InterPro" id="IPR029044">
    <property type="entry name" value="Nucleotide-diphossugar_trans"/>
</dbReference>
<dbReference type="AlphaFoldDB" id="A0A1E7EN32"/>
<evidence type="ECO:0000256" key="1">
    <source>
        <dbReference type="ARBA" id="ARBA00022679"/>
    </source>
</evidence>
<dbReference type="Gene3D" id="3.90.550.20">
    <property type="match status" value="1"/>
</dbReference>
<dbReference type="KEGG" id="fcy:FRACYDRAFT_197739"/>
<dbReference type="PANTHER" id="PTHR32385">
    <property type="entry name" value="MANNOSYL PHOSPHORYLINOSITOL CERAMIDE SYNTHASE"/>
    <property type="match status" value="1"/>
</dbReference>
<evidence type="ECO:0000313" key="3">
    <source>
        <dbReference type="EMBL" id="OEU07311.1"/>
    </source>
</evidence>
<feature type="signal peptide" evidence="2">
    <location>
        <begin position="1"/>
        <end position="20"/>
    </location>
</feature>